<evidence type="ECO:0000313" key="2">
    <source>
        <dbReference type="EMBL" id="KAJ7775664.1"/>
    </source>
</evidence>
<evidence type="ECO:0000256" key="1">
    <source>
        <dbReference type="SAM" id="Phobius"/>
    </source>
</evidence>
<evidence type="ECO:0008006" key="4">
    <source>
        <dbReference type="Google" id="ProtNLM"/>
    </source>
</evidence>
<dbReference type="GO" id="GO:0005886">
    <property type="term" value="C:plasma membrane"/>
    <property type="evidence" value="ECO:0007669"/>
    <property type="project" value="InterPro"/>
</dbReference>
<dbReference type="GO" id="GO:0008961">
    <property type="term" value="F:phosphatidylglycerol-prolipoprotein diacylglyceryl transferase activity"/>
    <property type="evidence" value="ECO:0007669"/>
    <property type="project" value="InterPro"/>
</dbReference>
<dbReference type="EMBL" id="JARJLG010000014">
    <property type="protein sequence ID" value="KAJ7775664.1"/>
    <property type="molecule type" value="Genomic_DNA"/>
</dbReference>
<keyword evidence="1" id="KW-0472">Membrane</keyword>
<dbReference type="InterPro" id="IPR001640">
    <property type="entry name" value="Lgt"/>
</dbReference>
<keyword evidence="3" id="KW-1185">Reference proteome</keyword>
<dbReference type="Pfam" id="PF01790">
    <property type="entry name" value="LGT"/>
    <property type="match status" value="1"/>
</dbReference>
<evidence type="ECO:0000313" key="3">
    <source>
        <dbReference type="Proteomes" id="UP001215280"/>
    </source>
</evidence>
<proteinExistence type="predicted"/>
<organism evidence="2 3">
    <name type="scientific">Mycena maculata</name>
    <dbReference type="NCBI Taxonomy" id="230809"/>
    <lineage>
        <taxon>Eukaryota</taxon>
        <taxon>Fungi</taxon>
        <taxon>Dikarya</taxon>
        <taxon>Basidiomycota</taxon>
        <taxon>Agaricomycotina</taxon>
        <taxon>Agaricomycetes</taxon>
        <taxon>Agaricomycetidae</taxon>
        <taxon>Agaricales</taxon>
        <taxon>Marasmiineae</taxon>
        <taxon>Mycenaceae</taxon>
        <taxon>Mycena</taxon>
    </lineage>
</organism>
<feature type="transmembrane region" description="Helical" evidence="1">
    <location>
        <begin position="166"/>
        <end position="189"/>
    </location>
</feature>
<feature type="transmembrane region" description="Helical" evidence="1">
    <location>
        <begin position="68"/>
        <end position="87"/>
    </location>
</feature>
<feature type="transmembrane region" description="Helical" evidence="1">
    <location>
        <begin position="28"/>
        <end position="47"/>
    </location>
</feature>
<keyword evidence="1" id="KW-0812">Transmembrane</keyword>
<name>A0AAD7K2M6_9AGAR</name>
<reference evidence="2" key="1">
    <citation type="submission" date="2023-03" db="EMBL/GenBank/DDBJ databases">
        <title>Massive genome expansion in bonnet fungi (Mycena s.s.) driven by repeated elements and novel gene families across ecological guilds.</title>
        <authorList>
            <consortium name="Lawrence Berkeley National Laboratory"/>
            <person name="Harder C.B."/>
            <person name="Miyauchi S."/>
            <person name="Viragh M."/>
            <person name="Kuo A."/>
            <person name="Thoen E."/>
            <person name="Andreopoulos B."/>
            <person name="Lu D."/>
            <person name="Skrede I."/>
            <person name="Drula E."/>
            <person name="Henrissat B."/>
            <person name="Morin E."/>
            <person name="Kohler A."/>
            <person name="Barry K."/>
            <person name="LaButti K."/>
            <person name="Morin E."/>
            <person name="Salamov A."/>
            <person name="Lipzen A."/>
            <person name="Mereny Z."/>
            <person name="Hegedus B."/>
            <person name="Baldrian P."/>
            <person name="Stursova M."/>
            <person name="Weitz H."/>
            <person name="Taylor A."/>
            <person name="Grigoriev I.V."/>
            <person name="Nagy L.G."/>
            <person name="Martin F."/>
            <person name="Kauserud H."/>
        </authorList>
    </citation>
    <scope>NUCLEOTIDE SEQUENCE</scope>
    <source>
        <strain evidence="2">CBHHK188m</strain>
    </source>
</reference>
<protein>
    <recommendedName>
        <fullName evidence="4">Prolipoprotein diacylglyceryl transferase</fullName>
    </recommendedName>
</protein>
<sequence>MGMGFAALVFTAFTRSSQSPAETGSLKVALHITLVAAIAGARLLSIIMDDGLVRLRSHPLRTIFRPGFWLHGGLFGAAGGVVFTYWLGHVPDLPRFAASLAVGLPIYEAFSRIGCHTYGCCYGRCAASPPKHPLWRLFPFAPVRYDHPRDYAATRLEPQLLGQPLIPIQLISAMLFLFLFACVSLPLALCTMAQLAGATTLGLHAAWGLSFTGRLALVQAAGSAVWLARILRTTSSMPVSLDVGDMLAGERLETCAAAALVGIIAYGIHVDEIGTWVPESKCVEDSEKSQ</sequence>
<dbReference type="AlphaFoldDB" id="A0AAD7K2M6"/>
<dbReference type="GO" id="GO:0042158">
    <property type="term" value="P:lipoprotein biosynthetic process"/>
    <property type="evidence" value="ECO:0007669"/>
    <property type="project" value="InterPro"/>
</dbReference>
<comment type="caution">
    <text evidence="2">The sequence shown here is derived from an EMBL/GenBank/DDBJ whole genome shotgun (WGS) entry which is preliminary data.</text>
</comment>
<dbReference type="Proteomes" id="UP001215280">
    <property type="component" value="Unassembled WGS sequence"/>
</dbReference>
<accession>A0AAD7K2M6</accession>
<keyword evidence="1" id="KW-1133">Transmembrane helix</keyword>
<gene>
    <name evidence="2" type="ORF">DFH07DRAFT_952055</name>
</gene>